<accession>A0A1W1W386</accession>
<sequence length="141" mass="16134">MGHCFYQQLRLSKLTREAVDHHCSTLFDGLHIIYEPGPRKLDYLQAFLAHTGQRLRGWHKLFGDQRLMAPFTPEEGQWIADYLLTAEQRGTATIYGAVLLPQDTFVRLSVSQVMTETRAAALTYHLFDSEAAGQEWLQQVP</sequence>
<organism evidence="1 2">
    <name type="scientific">Hymenobacter roseosalivarius DSM 11622</name>
    <dbReference type="NCBI Taxonomy" id="645990"/>
    <lineage>
        <taxon>Bacteria</taxon>
        <taxon>Pseudomonadati</taxon>
        <taxon>Bacteroidota</taxon>
        <taxon>Cytophagia</taxon>
        <taxon>Cytophagales</taxon>
        <taxon>Hymenobacteraceae</taxon>
        <taxon>Hymenobacter</taxon>
    </lineage>
</organism>
<dbReference type="OrthoDB" id="880716at2"/>
<name>A0A1W1W386_9BACT</name>
<dbReference type="STRING" id="645990.SAMN00120144_2795"/>
<gene>
    <name evidence="1" type="ORF">SAMN00120144_2795</name>
</gene>
<protein>
    <submittedName>
        <fullName evidence="1">Uncharacterized protein</fullName>
    </submittedName>
</protein>
<evidence type="ECO:0000313" key="1">
    <source>
        <dbReference type="EMBL" id="SMB99841.1"/>
    </source>
</evidence>
<dbReference type="Proteomes" id="UP000192266">
    <property type="component" value="Unassembled WGS sequence"/>
</dbReference>
<dbReference type="EMBL" id="FWWW01000095">
    <property type="protein sequence ID" value="SMB99841.1"/>
    <property type="molecule type" value="Genomic_DNA"/>
</dbReference>
<reference evidence="1 2" key="1">
    <citation type="submission" date="2017-04" db="EMBL/GenBank/DDBJ databases">
        <authorList>
            <person name="Afonso C.L."/>
            <person name="Miller P.J."/>
            <person name="Scott M.A."/>
            <person name="Spackman E."/>
            <person name="Goraichik I."/>
            <person name="Dimitrov K.M."/>
            <person name="Suarez D.L."/>
            <person name="Swayne D.E."/>
        </authorList>
    </citation>
    <scope>NUCLEOTIDE SEQUENCE [LARGE SCALE GENOMIC DNA]</scope>
    <source>
        <strain evidence="1 2">DSM 11622</strain>
    </source>
</reference>
<keyword evidence="2" id="KW-1185">Reference proteome</keyword>
<proteinExistence type="predicted"/>
<dbReference type="RefSeq" id="WP_084447433.1">
    <property type="nucleotide sequence ID" value="NZ_FWWW01000095.1"/>
</dbReference>
<dbReference type="AlphaFoldDB" id="A0A1W1W386"/>
<evidence type="ECO:0000313" key="2">
    <source>
        <dbReference type="Proteomes" id="UP000192266"/>
    </source>
</evidence>